<gene>
    <name evidence="1" type="ORF">NYO99_10025</name>
</gene>
<evidence type="ECO:0000313" key="1">
    <source>
        <dbReference type="EMBL" id="MCY4745309.1"/>
    </source>
</evidence>
<accession>A0ACC6CAF0</accession>
<dbReference type="Proteomes" id="UP001076464">
    <property type="component" value="Unassembled WGS sequence"/>
</dbReference>
<keyword evidence="2" id="KW-1185">Reference proteome</keyword>
<protein>
    <submittedName>
        <fullName evidence="1">H-NS histone family protein</fullName>
    </submittedName>
</protein>
<name>A0ACC6CAF0_9BURK</name>
<organism evidence="1 2">
    <name type="scientific">Roseateles hydrophilus</name>
    <dbReference type="NCBI Taxonomy" id="2975054"/>
    <lineage>
        <taxon>Bacteria</taxon>
        <taxon>Pseudomonadati</taxon>
        <taxon>Pseudomonadota</taxon>
        <taxon>Betaproteobacteria</taxon>
        <taxon>Burkholderiales</taxon>
        <taxon>Sphaerotilaceae</taxon>
        <taxon>Roseateles</taxon>
    </lineage>
</organism>
<dbReference type="EMBL" id="JAPPUY010000002">
    <property type="protein sequence ID" value="MCY4745309.1"/>
    <property type="molecule type" value="Genomic_DNA"/>
</dbReference>
<reference evidence="1" key="1">
    <citation type="submission" date="2022-08" db="EMBL/GenBank/DDBJ databases">
        <title>Genome sequencing of Pelomonas sp. UHG3.</title>
        <authorList>
            <person name="So Y."/>
        </authorList>
    </citation>
    <scope>NUCLEOTIDE SEQUENCE</scope>
    <source>
        <strain evidence="1">UHG3</strain>
    </source>
</reference>
<proteinExistence type="predicted"/>
<comment type="caution">
    <text evidence="1">The sequence shown here is derived from an EMBL/GenBank/DDBJ whole genome shotgun (WGS) entry which is preliminary data.</text>
</comment>
<sequence>MNSTRQTTISMEHRMAKSLQTLLKQIAQLQKQADALRSREKSDVIDRIKEAIAHYDITADELFGGKPARVARKRAAASQPRKAAAAKKAGGVAKYTDGAGRTWSGVGKRPNWFKDALAAGKTAEDLLISR</sequence>
<evidence type="ECO:0000313" key="2">
    <source>
        <dbReference type="Proteomes" id="UP001076464"/>
    </source>
</evidence>